<proteinExistence type="predicted"/>
<feature type="chain" id="PRO_5003688839" evidence="1">
    <location>
        <begin position="26"/>
        <end position="131"/>
    </location>
</feature>
<sequence length="131" mass="14048">MAKRVCLTALTVIALSLVSFASAYAYGIQYHTVNGISHGCPGDPGCYGSSNFAGDYYRQGVDSSGTIANHLWVSVNDSGGSQTAYNQCWNCSYAPVGYDTNPSWECKFTTLHGAEGPDLAYHLHYTESAIC</sequence>
<evidence type="ECO:0000313" key="3">
    <source>
        <dbReference type="Proteomes" id="UP000004221"/>
    </source>
</evidence>
<protein>
    <submittedName>
        <fullName evidence="2">Uncharacterized protein</fullName>
    </submittedName>
</protein>
<feature type="signal peptide" evidence="1">
    <location>
        <begin position="1"/>
        <end position="25"/>
    </location>
</feature>
<dbReference type="EMBL" id="CAGS01000269">
    <property type="protein sequence ID" value="CCF84436.1"/>
    <property type="molecule type" value="Genomic_DNA"/>
</dbReference>
<keyword evidence="1" id="KW-0732">Signal</keyword>
<accession>I4EIC4</accession>
<name>I4EIC4_9BACT</name>
<dbReference type="Proteomes" id="UP000004221">
    <property type="component" value="Unassembled WGS sequence"/>
</dbReference>
<organism evidence="2 3">
    <name type="scientific">Nitrolancea hollandica Lb</name>
    <dbReference type="NCBI Taxonomy" id="1129897"/>
    <lineage>
        <taxon>Bacteria</taxon>
        <taxon>Pseudomonadati</taxon>
        <taxon>Thermomicrobiota</taxon>
        <taxon>Thermomicrobia</taxon>
        <taxon>Sphaerobacterales</taxon>
        <taxon>Sphaerobacterineae</taxon>
        <taxon>Sphaerobacteraceae</taxon>
        <taxon>Nitrolancea</taxon>
    </lineage>
</organism>
<gene>
    <name evidence="2" type="ORF">NITHO_3400020</name>
</gene>
<keyword evidence="3" id="KW-1185">Reference proteome</keyword>
<comment type="caution">
    <text evidence="2">The sequence shown here is derived from an EMBL/GenBank/DDBJ whole genome shotgun (WGS) entry which is preliminary data.</text>
</comment>
<reference evidence="2 3" key="1">
    <citation type="journal article" date="2012" name="ISME J.">
        <title>Nitrification expanded: discovery, physiology and genomics of a nitrite-oxidizing bacterium from the phylum Chloroflexi.</title>
        <authorList>
            <person name="Sorokin D.Y."/>
            <person name="Lucker S."/>
            <person name="Vejmelkova D."/>
            <person name="Kostrikina N.A."/>
            <person name="Kleerebezem R."/>
            <person name="Rijpstra W.I."/>
            <person name="Damste J.S."/>
            <person name="Le Paslier D."/>
            <person name="Muyzer G."/>
            <person name="Wagner M."/>
            <person name="van Loosdrecht M.C."/>
            <person name="Daims H."/>
        </authorList>
    </citation>
    <scope>NUCLEOTIDE SEQUENCE [LARGE SCALE GENOMIC DNA]</scope>
    <source>
        <strain evidence="3">none</strain>
    </source>
</reference>
<evidence type="ECO:0000256" key="1">
    <source>
        <dbReference type="SAM" id="SignalP"/>
    </source>
</evidence>
<evidence type="ECO:0000313" key="2">
    <source>
        <dbReference type="EMBL" id="CCF84436.1"/>
    </source>
</evidence>
<dbReference type="AlphaFoldDB" id="I4EIC4"/>